<dbReference type="InterPro" id="IPR007184">
    <property type="entry name" value="Mannoside_phosphorylase"/>
</dbReference>
<comment type="caution">
    <text evidence="3">The sequence shown here is derived from an EMBL/GenBank/DDBJ whole genome shotgun (WGS) entry which is preliminary data.</text>
</comment>
<dbReference type="EMBL" id="SNRY01000821">
    <property type="protein sequence ID" value="KAA6336161.1"/>
    <property type="molecule type" value="Genomic_DNA"/>
</dbReference>
<dbReference type="AlphaFoldDB" id="A0A5J4RT75"/>
<sequence length="343" mass="39267">MIAVKREGIILEKTDLAFENDGVMNPAVIAEGETVHLFYRAVREGNYSTIGYCRLEGPLQVVHRDKEPLLYPQFDYESQGVEDPRIVKIEDTYYLSYTAYNSVSAVGALAVSGDLKHFKKKGIITSQFTYSQFEELICSKGHPADKYFRSYNNRESYTSSGKKVYLTDKNIVFFPRKINGRFYFLHRIKPDIQLVCIENMEDLTYDFWINYFLDFTQHIIFEPRHDHESSYIGGGCPPVELPEGWLMIYHSVRDTPDGYVYSASAALLDLENPAVEIARLPYPLFSPEAEYELRGIVNKVCFPTGTALFGDRLYIYYGAADSCIACASVPVKDLVKELMFHKK</sequence>
<dbReference type="InterPro" id="IPR023296">
    <property type="entry name" value="Glyco_hydro_beta-prop_sf"/>
</dbReference>
<accession>A0A5J4RT75</accession>
<reference evidence="3" key="1">
    <citation type="submission" date="2019-03" db="EMBL/GenBank/DDBJ databases">
        <title>Single cell metagenomics reveals metabolic interactions within the superorganism composed of flagellate Streblomastix strix and complex community of Bacteroidetes bacteria on its surface.</title>
        <authorList>
            <person name="Treitli S.C."/>
            <person name="Kolisko M."/>
            <person name="Husnik F."/>
            <person name="Keeling P."/>
            <person name="Hampl V."/>
        </authorList>
    </citation>
    <scope>NUCLEOTIDE SEQUENCE</scope>
    <source>
        <strain evidence="3">STM</strain>
    </source>
</reference>
<dbReference type="SUPFAM" id="SSF75005">
    <property type="entry name" value="Arabinanase/levansucrase/invertase"/>
    <property type="match status" value="1"/>
</dbReference>
<evidence type="ECO:0000313" key="3">
    <source>
        <dbReference type="EMBL" id="KAA6336161.1"/>
    </source>
</evidence>
<protein>
    <submittedName>
        <fullName evidence="3">Beta-1 4-mannooligosaccharide phosphorylase</fullName>
        <ecNumber evidence="3">2.4.1.319</ecNumber>
    </submittedName>
</protein>
<proteinExistence type="predicted"/>
<evidence type="ECO:0000256" key="1">
    <source>
        <dbReference type="ARBA" id="ARBA00022676"/>
    </source>
</evidence>
<dbReference type="Pfam" id="PF04041">
    <property type="entry name" value="Glyco_hydro_130"/>
    <property type="match status" value="1"/>
</dbReference>
<dbReference type="CDD" id="cd18614">
    <property type="entry name" value="GH130"/>
    <property type="match status" value="1"/>
</dbReference>
<dbReference type="EC" id="2.4.1.319" evidence="3"/>
<dbReference type="Gene3D" id="2.115.10.20">
    <property type="entry name" value="Glycosyl hydrolase domain, family 43"/>
    <property type="match status" value="1"/>
</dbReference>
<evidence type="ECO:0000256" key="2">
    <source>
        <dbReference type="ARBA" id="ARBA00022679"/>
    </source>
</evidence>
<gene>
    <name evidence="3" type="ORF">EZS27_015662</name>
</gene>
<dbReference type="PANTHER" id="PTHR34106:SF5">
    <property type="entry name" value="GLYCOSIDASE"/>
    <property type="match status" value="1"/>
</dbReference>
<dbReference type="PIRSF" id="PIRSF016202">
    <property type="entry name" value="PH1107"/>
    <property type="match status" value="1"/>
</dbReference>
<name>A0A5J4RT75_9ZZZZ</name>
<keyword evidence="2 3" id="KW-0808">Transferase</keyword>
<dbReference type="PANTHER" id="PTHR34106">
    <property type="entry name" value="GLYCOSIDASE"/>
    <property type="match status" value="1"/>
</dbReference>
<dbReference type="GO" id="GO:0016757">
    <property type="term" value="F:glycosyltransferase activity"/>
    <property type="evidence" value="ECO:0007669"/>
    <property type="project" value="UniProtKB-KW"/>
</dbReference>
<organism evidence="3">
    <name type="scientific">termite gut metagenome</name>
    <dbReference type="NCBI Taxonomy" id="433724"/>
    <lineage>
        <taxon>unclassified sequences</taxon>
        <taxon>metagenomes</taxon>
        <taxon>organismal metagenomes</taxon>
    </lineage>
</organism>
<keyword evidence="1 3" id="KW-0328">Glycosyltransferase</keyword>